<dbReference type="Gene3D" id="3.30.450.180">
    <property type="match status" value="1"/>
</dbReference>
<dbReference type="InterPro" id="IPR001387">
    <property type="entry name" value="Cro/C1-type_HTH"/>
</dbReference>
<evidence type="ECO:0000313" key="3">
    <source>
        <dbReference type="EMBL" id="PPJ24488.1"/>
    </source>
</evidence>
<proteinExistence type="predicted"/>
<feature type="compositionally biased region" description="Basic and acidic residues" evidence="1">
    <location>
        <begin position="33"/>
        <end position="54"/>
    </location>
</feature>
<dbReference type="Gene3D" id="1.10.260.40">
    <property type="entry name" value="lambda repressor-like DNA-binding domains"/>
    <property type="match status" value="1"/>
</dbReference>
<feature type="region of interest" description="Disordered" evidence="1">
    <location>
        <begin position="27"/>
        <end position="54"/>
    </location>
</feature>
<dbReference type="Pfam" id="PF13560">
    <property type="entry name" value="HTH_31"/>
    <property type="match status" value="1"/>
</dbReference>
<dbReference type="EMBL" id="PSZD01000019">
    <property type="protein sequence ID" value="PPJ24488.1"/>
    <property type="molecule type" value="Genomic_DNA"/>
</dbReference>
<dbReference type="InterPro" id="IPR041413">
    <property type="entry name" value="MLTR_LBD"/>
</dbReference>
<dbReference type="GO" id="GO:0003677">
    <property type="term" value="F:DNA binding"/>
    <property type="evidence" value="ECO:0007669"/>
    <property type="project" value="InterPro"/>
</dbReference>
<evidence type="ECO:0000256" key="1">
    <source>
        <dbReference type="SAM" id="MobiDB-lite"/>
    </source>
</evidence>
<keyword evidence="4" id="KW-1185">Reference proteome</keyword>
<name>A0A2S6A0B0_9NOCA</name>
<evidence type="ECO:0000259" key="2">
    <source>
        <dbReference type="SMART" id="SM00530"/>
    </source>
</evidence>
<dbReference type="PANTHER" id="PTHR35010">
    <property type="entry name" value="BLL4672 PROTEIN-RELATED"/>
    <property type="match status" value="1"/>
</dbReference>
<accession>A0A2S6A0B0</accession>
<protein>
    <submittedName>
        <fullName evidence="3">XRE family transcriptional regulator</fullName>
    </submittedName>
</protein>
<comment type="caution">
    <text evidence="3">The sequence shown here is derived from an EMBL/GenBank/DDBJ whole genome shotgun (WGS) entry which is preliminary data.</text>
</comment>
<gene>
    <name evidence="3" type="ORF">C5F51_25335</name>
</gene>
<dbReference type="CDD" id="cd00093">
    <property type="entry name" value="HTH_XRE"/>
    <property type="match status" value="1"/>
</dbReference>
<dbReference type="AlphaFoldDB" id="A0A2S6A0B0"/>
<feature type="domain" description="HTH cro/C1-type" evidence="2">
    <location>
        <begin position="62"/>
        <end position="134"/>
    </location>
</feature>
<sequence length="329" mass="36776">MFGPRCRAPAGTGCRWRVRDRFGLTPSAPRPPLYRERVSISANDDPRGTSAGDRRRAELRDYLRSRRERLTPAEVGLPEAGRRRTPGLRREEVAVLAGVGVSWYTWLEQGRDIKVSGEVLDAVARALLLDEAERAHLYRLSGLNPPQREAAPSVPASPQMQALLDAWAPRPGYIRDRHWNFTAVNDAARRVFGYGDTDHNCLVSYFTNARYRVLHQQWSENAPGVAAGFRADSARYPDDPEFDRIATDLAQVSPEFAELWARHDAAEHSVAVKAVEHPDVGLLIFDATLFPVPDHPGHHLILHNPRPGTDTAERLERLLQPGGATPRMS</sequence>
<dbReference type="PANTHER" id="PTHR35010:SF3">
    <property type="entry name" value="BLL4873 PROTEIN"/>
    <property type="match status" value="1"/>
</dbReference>
<dbReference type="SMART" id="SM00530">
    <property type="entry name" value="HTH_XRE"/>
    <property type="match status" value="1"/>
</dbReference>
<dbReference type="Pfam" id="PF17765">
    <property type="entry name" value="MLTR_LBD"/>
    <property type="match status" value="1"/>
</dbReference>
<organism evidence="3 4">
    <name type="scientific">Nocardia nova</name>
    <dbReference type="NCBI Taxonomy" id="37330"/>
    <lineage>
        <taxon>Bacteria</taxon>
        <taxon>Bacillati</taxon>
        <taxon>Actinomycetota</taxon>
        <taxon>Actinomycetes</taxon>
        <taxon>Mycobacteriales</taxon>
        <taxon>Nocardiaceae</taxon>
        <taxon>Nocardia</taxon>
    </lineage>
</organism>
<dbReference type="Proteomes" id="UP000238356">
    <property type="component" value="Unassembled WGS sequence"/>
</dbReference>
<dbReference type="InterPro" id="IPR010982">
    <property type="entry name" value="Lambda_DNA-bd_dom_sf"/>
</dbReference>
<reference evidence="3 4" key="1">
    <citation type="submission" date="2018-02" db="EMBL/GenBank/DDBJ databases">
        <title>8 Nocardia nova and 1 Nocardia cyriacigeorgica strain used for evolution to TMP-SMX.</title>
        <authorList>
            <person name="Mehta H."/>
            <person name="Weng J."/>
            <person name="Shamoo Y."/>
        </authorList>
    </citation>
    <scope>NUCLEOTIDE SEQUENCE [LARGE SCALE GENOMIC DNA]</scope>
    <source>
        <strain evidence="3 4">BAA2227</strain>
    </source>
</reference>
<evidence type="ECO:0000313" key="4">
    <source>
        <dbReference type="Proteomes" id="UP000238356"/>
    </source>
</evidence>